<dbReference type="OrthoDB" id="8887541at2759"/>
<organism evidence="1 2">
    <name type="scientific">Synaphobranchus kaupii</name>
    <name type="common">Kaup's arrowtooth eel</name>
    <dbReference type="NCBI Taxonomy" id="118154"/>
    <lineage>
        <taxon>Eukaryota</taxon>
        <taxon>Metazoa</taxon>
        <taxon>Chordata</taxon>
        <taxon>Craniata</taxon>
        <taxon>Vertebrata</taxon>
        <taxon>Euteleostomi</taxon>
        <taxon>Actinopterygii</taxon>
        <taxon>Neopterygii</taxon>
        <taxon>Teleostei</taxon>
        <taxon>Anguilliformes</taxon>
        <taxon>Synaphobranchidae</taxon>
        <taxon>Synaphobranchus</taxon>
    </lineage>
</organism>
<protein>
    <submittedName>
        <fullName evidence="1">Uncharacterized protein</fullName>
    </submittedName>
</protein>
<dbReference type="Pfam" id="PF15032">
    <property type="entry name" value="DUF4529"/>
    <property type="match status" value="1"/>
</dbReference>
<dbReference type="InterPro" id="IPR027836">
    <property type="entry name" value="DUF4529"/>
</dbReference>
<evidence type="ECO:0000313" key="1">
    <source>
        <dbReference type="EMBL" id="KAJ8340618.1"/>
    </source>
</evidence>
<dbReference type="Proteomes" id="UP001152622">
    <property type="component" value="Chromosome 16"/>
</dbReference>
<gene>
    <name evidence="1" type="ORF">SKAU_G00352510</name>
</gene>
<comment type="caution">
    <text evidence="1">The sequence shown here is derived from an EMBL/GenBank/DDBJ whole genome shotgun (WGS) entry which is preliminary data.</text>
</comment>
<reference evidence="1" key="1">
    <citation type="journal article" date="2023" name="Science">
        <title>Genome structures resolve the early diversification of teleost fishes.</title>
        <authorList>
            <person name="Parey E."/>
            <person name="Louis A."/>
            <person name="Montfort J."/>
            <person name="Bouchez O."/>
            <person name="Roques C."/>
            <person name="Iampietro C."/>
            <person name="Lluch J."/>
            <person name="Castinel A."/>
            <person name="Donnadieu C."/>
            <person name="Desvignes T."/>
            <person name="Floi Bucao C."/>
            <person name="Jouanno E."/>
            <person name="Wen M."/>
            <person name="Mejri S."/>
            <person name="Dirks R."/>
            <person name="Jansen H."/>
            <person name="Henkel C."/>
            <person name="Chen W.J."/>
            <person name="Zahm M."/>
            <person name="Cabau C."/>
            <person name="Klopp C."/>
            <person name="Thompson A.W."/>
            <person name="Robinson-Rechavi M."/>
            <person name="Braasch I."/>
            <person name="Lecointre G."/>
            <person name="Bobe J."/>
            <person name="Postlethwait J.H."/>
            <person name="Berthelot C."/>
            <person name="Roest Crollius H."/>
            <person name="Guiguen Y."/>
        </authorList>
    </citation>
    <scope>NUCLEOTIDE SEQUENCE</scope>
    <source>
        <strain evidence="1">WJC10195</strain>
    </source>
</reference>
<name>A0A9Q1IG52_SYNKA</name>
<dbReference type="EMBL" id="JAINUF010000016">
    <property type="protein sequence ID" value="KAJ8340618.1"/>
    <property type="molecule type" value="Genomic_DNA"/>
</dbReference>
<dbReference type="AlphaFoldDB" id="A0A9Q1IG52"/>
<evidence type="ECO:0000313" key="2">
    <source>
        <dbReference type="Proteomes" id="UP001152622"/>
    </source>
</evidence>
<sequence>MDITRESGNWYQAGAAMTEENTEYKTDDRCHVDSLLNISEESFAKETLHGMHVQSAWEQVKGWNECPPLACLLQLQNKYKPAKIGEHEFHCLLCIDATLSQKPEEDHCANSESSETNCSLAEDHKVKNSLFPTIHLETPPISPSENSGSDTGWNSFKYETKATIQAESCKVTERAKLHRLQDTLPTLVYIKLAMQCPMMKKKGIIKKFSVLPPVKGSGYPRGTRLRRVAASTLCLSDSLTAETRSCGLPLTGEGHVEGEDGSPGANSGTEIFEDSHRSLTAKCYQSPPSKQLLSTFSIRLPKRCGSSLKSFEDTLSRAADLVGRKIKNDSPIRAAVNNNQGHNQKQTQNELPALLGTRVPMQAMSHRIAYTSNA</sequence>
<accession>A0A9Q1IG52</accession>
<keyword evidence="2" id="KW-1185">Reference proteome</keyword>
<proteinExistence type="predicted"/>